<keyword evidence="1" id="KW-1133">Transmembrane helix</keyword>
<reference evidence="3" key="1">
    <citation type="journal article" date="2017" name="Cell">
        <title>Insights into land plant evolution garnered from the Marchantia polymorpha genome.</title>
        <authorList>
            <person name="Bowman J.L."/>
            <person name="Kohchi T."/>
            <person name="Yamato K.T."/>
            <person name="Jenkins J."/>
            <person name="Shu S."/>
            <person name="Ishizaki K."/>
            <person name="Yamaoka S."/>
            <person name="Nishihama R."/>
            <person name="Nakamura Y."/>
            <person name="Berger F."/>
            <person name="Adam C."/>
            <person name="Aki S.S."/>
            <person name="Althoff F."/>
            <person name="Araki T."/>
            <person name="Arteaga-Vazquez M.A."/>
            <person name="Balasubrmanian S."/>
            <person name="Barry K."/>
            <person name="Bauer D."/>
            <person name="Boehm C.R."/>
            <person name="Briginshaw L."/>
            <person name="Caballero-Perez J."/>
            <person name="Catarino B."/>
            <person name="Chen F."/>
            <person name="Chiyoda S."/>
            <person name="Chovatia M."/>
            <person name="Davies K.M."/>
            <person name="Delmans M."/>
            <person name="Demura T."/>
            <person name="Dierschke T."/>
            <person name="Dolan L."/>
            <person name="Dorantes-Acosta A.E."/>
            <person name="Eklund D.M."/>
            <person name="Florent S.N."/>
            <person name="Flores-Sandoval E."/>
            <person name="Fujiyama A."/>
            <person name="Fukuzawa H."/>
            <person name="Galik B."/>
            <person name="Grimanelli D."/>
            <person name="Grimwood J."/>
            <person name="Grossniklaus U."/>
            <person name="Hamada T."/>
            <person name="Haseloff J."/>
            <person name="Hetherington A.J."/>
            <person name="Higo A."/>
            <person name="Hirakawa Y."/>
            <person name="Hundley H.N."/>
            <person name="Ikeda Y."/>
            <person name="Inoue K."/>
            <person name="Inoue S.I."/>
            <person name="Ishida S."/>
            <person name="Jia Q."/>
            <person name="Kakita M."/>
            <person name="Kanazawa T."/>
            <person name="Kawai Y."/>
            <person name="Kawashima T."/>
            <person name="Kennedy M."/>
            <person name="Kinose K."/>
            <person name="Kinoshita T."/>
            <person name="Kohara Y."/>
            <person name="Koide E."/>
            <person name="Komatsu K."/>
            <person name="Kopischke S."/>
            <person name="Kubo M."/>
            <person name="Kyozuka J."/>
            <person name="Lagercrantz U."/>
            <person name="Lin S.S."/>
            <person name="Lindquist E."/>
            <person name="Lipzen A.M."/>
            <person name="Lu C.W."/>
            <person name="De Luna E."/>
            <person name="Martienssen R.A."/>
            <person name="Minamino N."/>
            <person name="Mizutani M."/>
            <person name="Mizutani M."/>
            <person name="Mochizuki N."/>
            <person name="Monte I."/>
            <person name="Mosher R."/>
            <person name="Nagasaki H."/>
            <person name="Nakagami H."/>
            <person name="Naramoto S."/>
            <person name="Nishitani K."/>
            <person name="Ohtani M."/>
            <person name="Okamoto T."/>
            <person name="Okumura M."/>
            <person name="Phillips J."/>
            <person name="Pollak B."/>
            <person name="Reinders A."/>
            <person name="Rovekamp M."/>
            <person name="Sano R."/>
            <person name="Sawa S."/>
            <person name="Schmid M.W."/>
            <person name="Shirakawa M."/>
            <person name="Solano R."/>
            <person name="Spunde A."/>
            <person name="Suetsugu N."/>
            <person name="Sugano S."/>
            <person name="Sugiyama A."/>
            <person name="Sun R."/>
            <person name="Suzuki Y."/>
            <person name="Takenaka M."/>
            <person name="Takezawa D."/>
            <person name="Tomogane H."/>
            <person name="Tsuzuki M."/>
            <person name="Ueda T."/>
            <person name="Umeda M."/>
            <person name="Ward J.M."/>
            <person name="Watanabe Y."/>
            <person name="Yazaki K."/>
            <person name="Yokoyama R."/>
            <person name="Yoshitake Y."/>
            <person name="Yotsui I."/>
            <person name="Zachgo S."/>
            <person name="Schmutz J."/>
        </authorList>
    </citation>
    <scope>NUCLEOTIDE SEQUENCE [LARGE SCALE GENOMIC DNA]</scope>
    <source>
        <strain evidence="3">Tak-1</strain>
    </source>
</reference>
<keyword evidence="1" id="KW-0812">Transmembrane</keyword>
<keyword evidence="1" id="KW-0472">Membrane</keyword>
<keyword evidence="3" id="KW-1185">Reference proteome</keyword>
<gene>
    <name evidence="2" type="ORF">MARPO_0134s0043</name>
</gene>
<accession>A0A2R6W7K4</accession>
<dbReference type="AlphaFoldDB" id="A0A2R6W7K4"/>
<dbReference type="OrthoDB" id="10282111at2759"/>
<sequence>MARAGIPYVAIVFVVVTCALFFHLLQKGSPLNNWDALRSTSTWFQLQTHGMIDSVSKYTHRSTIMMDCAMEIDGRAVRVDCPALCTSYFKGRKTSVICPTITSF</sequence>
<dbReference type="Proteomes" id="UP000244005">
    <property type="component" value="Unassembled WGS sequence"/>
</dbReference>
<feature type="transmembrane region" description="Helical" evidence="1">
    <location>
        <begin position="6"/>
        <end position="25"/>
    </location>
</feature>
<evidence type="ECO:0000256" key="1">
    <source>
        <dbReference type="SAM" id="Phobius"/>
    </source>
</evidence>
<name>A0A2R6W7K4_MARPO</name>
<dbReference type="EMBL" id="KZ772806">
    <property type="protein sequence ID" value="PTQ29835.1"/>
    <property type="molecule type" value="Genomic_DNA"/>
</dbReference>
<evidence type="ECO:0000313" key="2">
    <source>
        <dbReference type="EMBL" id="PTQ29835.1"/>
    </source>
</evidence>
<evidence type="ECO:0000313" key="3">
    <source>
        <dbReference type="Proteomes" id="UP000244005"/>
    </source>
</evidence>
<proteinExistence type="predicted"/>
<organism evidence="2 3">
    <name type="scientific">Marchantia polymorpha</name>
    <name type="common">Common liverwort</name>
    <name type="synonym">Marchantia aquatica</name>
    <dbReference type="NCBI Taxonomy" id="3197"/>
    <lineage>
        <taxon>Eukaryota</taxon>
        <taxon>Viridiplantae</taxon>
        <taxon>Streptophyta</taxon>
        <taxon>Embryophyta</taxon>
        <taxon>Marchantiophyta</taxon>
        <taxon>Marchantiopsida</taxon>
        <taxon>Marchantiidae</taxon>
        <taxon>Marchantiales</taxon>
        <taxon>Marchantiaceae</taxon>
        <taxon>Marchantia</taxon>
    </lineage>
</organism>
<protein>
    <submittedName>
        <fullName evidence="2">Uncharacterized protein</fullName>
    </submittedName>
</protein>